<comment type="caution">
    <text evidence="2">The sequence shown here is derived from an EMBL/GenBank/DDBJ whole genome shotgun (WGS) entry which is preliminary data.</text>
</comment>
<dbReference type="EMBL" id="JADGIZ020000008">
    <property type="protein sequence ID" value="KAL2917954.1"/>
    <property type="molecule type" value="Genomic_DNA"/>
</dbReference>
<evidence type="ECO:0000313" key="3">
    <source>
        <dbReference type="Proteomes" id="UP001527925"/>
    </source>
</evidence>
<reference evidence="2 3" key="1">
    <citation type="submission" date="2023-09" db="EMBL/GenBank/DDBJ databases">
        <title>Pangenome analysis of Batrachochytrium dendrobatidis and related Chytrids.</title>
        <authorList>
            <person name="Yacoub M.N."/>
            <person name="Stajich J.E."/>
            <person name="James T.Y."/>
        </authorList>
    </citation>
    <scope>NUCLEOTIDE SEQUENCE [LARGE SCALE GENOMIC DNA]</scope>
    <source>
        <strain evidence="2 3">JEL0888</strain>
    </source>
</reference>
<dbReference type="SUPFAM" id="SSF48371">
    <property type="entry name" value="ARM repeat"/>
    <property type="match status" value="1"/>
</dbReference>
<dbReference type="PANTHER" id="PTHR13554">
    <property type="entry name" value="26S PROTEASOME NON-ATPASE REGULATORY SUBUNIT 5-RELATED"/>
    <property type="match status" value="1"/>
</dbReference>
<dbReference type="Gene3D" id="1.25.10.50">
    <property type="match status" value="1"/>
</dbReference>
<dbReference type="InterPro" id="IPR011989">
    <property type="entry name" value="ARM-like"/>
</dbReference>
<dbReference type="Proteomes" id="UP001527925">
    <property type="component" value="Unassembled WGS sequence"/>
</dbReference>
<keyword evidence="2" id="KW-0647">Proteasome</keyword>
<dbReference type="InterPro" id="IPR016024">
    <property type="entry name" value="ARM-type_fold"/>
</dbReference>
<dbReference type="Pfam" id="PF10508">
    <property type="entry name" value="Proteasom_PSMB"/>
    <property type="match status" value="1"/>
</dbReference>
<evidence type="ECO:0000256" key="1">
    <source>
        <dbReference type="SAM" id="MobiDB-lite"/>
    </source>
</evidence>
<proteinExistence type="predicted"/>
<name>A0ABR4NER0_9FUNG</name>
<dbReference type="GO" id="GO:0000502">
    <property type="term" value="C:proteasome complex"/>
    <property type="evidence" value="ECO:0007669"/>
    <property type="project" value="UniProtKB-KW"/>
</dbReference>
<feature type="compositionally biased region" description="Low complexity" evidence="1">
    <location>
        <begin position="11"/>
        <end position="27"/>
    </location>
</feature>
<feature type="region of interest" description="Disordered" evidence="1">
    <location>
        <begin position="1"/>
        <end position="27"/>
    </location>
</feature>
<accession>A0ABR4NER0</accession>
<protein>
    <submittedName>
        <fullName evidence="2">26S proteasome non-ATPase regulatory subunit 5</fullName>
    </submittedName>
</protein>
<evidence type="ECO:0000313" key="2">
    <source>
        <dbReference type="EMBL" id="KAL2917954.1"/>
    </source>
</evidence>
<organism evidence="2 3">
    <name type="scientific">Polyrhizophydium stewartii</name>
    <dbReference type="NCBI Taxonomy" id="2732419"/>
    <lineage>
        <taxon>Eukaryota</taxon>
        <taxon>Fungi</taxon>
        <taxon>Fungi incertae sedis</taxon>
        <taxon>Chytridiomycota</taxon>
        <taxon>Chytridiomycota incertae sedis</taxon>
        <taxon>Chytridiomycetes</taxon>
        <taxon>Rhizophydiales</taxon>
        <taxon>Rhizophydiales incertae sedis</taxon>
        <taxon>Polyrhizophydium</taxon>
    </lineage>
</organism>
<dbReference type="InterPro" id="IPR019538">
    <property type="entry name" value="PSMD5"/>
</dbReference>
<dbReference type="PANTHER" id="PTHR13554:SF10">
    <property type="entry name" value="26S PROTEASOME NON-ATPASE REGULATORY SUBUNIT 5"/>
    <property type="match status" value="1"/>
</dbReference>
<keyword evidence="3" id="KW-1185">Reference proteome</keyword>
<sequence length="539" mass="58010">MPSADDMAVDAQPPTAQQPAAAAAQPADELMRASETLAACVERGDFSDTEALHAALTTWRVALTGYTRPGELASKFRLAPETIVGVMAGTRSLAVTELACNVLDGLLSQTPFPMILDAFGDLLRVGLRSPLVPVNKLVLALMRRGAVSADGTAAILAAGDILDALVAAIANKDSEVGKAVGELLAAIATQKGAIEAVLSNNNVAVLTDLADESAIIKLRIYELYATVAMSSNEAFEYCDRLGVLAPLSGRVFTSDVLETLNVIEILIQFAESRAGFEFLDKTQVLQQLFDAVQMPAEVEGIVARLSLCSAIKFWGFLYFNQHESIESIQAKYDFLSALQPYLEESEPDVRDAARVAIANIGSTAAGVCALFQQRVLLDSLLDSLKYSAGDVKISILRTVSCIIGVEHGGSEMAGQAAKYSYDRIKAANPNLIKDLIQFAKNTLEDLFVAAYSVLNAVLTHEWGLEELSRTPDFAAFVVQRQPGAPRLAMEWKFSLVRTISRHPAASTKVGGLLMERVRDYEKQGPYYTEAQPIVAMQSA</sequence>
<gene>
    <name evidence="2" type="primary">PSMD5</name>
    <name evidence="2" type="ORF">HK105_202368</name>
</gene>
<dbReference type="Gene3D" id="1.25.10.10">
    <property type="entry name" value="Leucine-rich Repeat Variant"/>
    <property type="match status" value="1"/>
</dbReference>